<dbReference type="Proteomes" id="UP000229916">
    <property type="component" value="Unassembled WGS sequence"/>
</dbReference>
<accession>A0A2M7ALN9</accession>
<gene>
    <name evidence="3" type="ORF">COS81_04895</name>
</gene>
<evidence type="ECO:0000256" key="1">
    <source>
        <dbReference type="SAM" id="MobiDB-lite"/>
    </source>
</evidence>
<evidence type="ECO:0000313" key="3">
    <source>
        <dbReference type="EMBL" id="PIU68180.1"/>
    </source>
</evidence>
<keyword evidence="2" id="KW-0472">Membrane</keyword>
<feature type="transmembrane region" description="Helical" evidence="2">
    <location>
        <begin position="33"/>
        <end position="50"/>
    </location>
</feature>
<evidence type="ECO:0000256" key="2">
    <source>
        <dbReference type="SAM" id="Phobius"/>
    </source>
</evidence>
<sequence length="216" mass="24442">METVKDEIVKGKPKILLNWVAPERLFIPRRKSWFAGLAVLTLGFFIFLLLVSEWSLAVFFLVFGLFILILSLVKPEMAEYQILNSGLKTGKKVYEWKNLEAFWLAVKSGKNTLVLKTKLYFPDHLDILLGEQDPFEIETVLSDFLPYREMQKADFFDFLDGIISGVSKRLPLQEVKAGRAAALSESTVDKPGEAETQTSEKIKIPPSPAEASKKKT</sequence>
<keyword evidence="2" id="KW-0812">Transmembrane</keyword>
<name>A0A2M7ALN9_UNCKA</name>
<evidence type="ECO:0000313" key="4">
    <source>
        <dbReference type="Proteomes" id="UP000229916"/>
    </source>
</evidence>
<protein>
    <recommendedName>
        <fullName evidence="5">DUF5673 domain-containing protein</fullName>
    </recommendedName>
</protein>
<keyword evidence="2" id="KW-1133">Transmembrane helix</keyword>
<feature type="transmembrane region" description="Helical" evidence="2">
    <location>
        <begin position="56"/>
        <end position="73"/>
    </location>
</feature>
<reference evidence="4" key="1">
    <citation type="submission" date="2017-09" db="EMBL/GenBank/DDBJ databases">
        <title>Depth-based differentiation of microbial function through sediment-hosted aquifers and enrichment of novel symbionts in the deep terrestrial subsurface.</title>
        <authorList>
            <person name="Probst A.J."/>
            <person name="Ladd B."/>
            <person name="Jarett J.K."/>
            <person name="Geller-Mcgrath D.E."/>
            <person name="Sieber C.M.K."/>
            <person name="Emerson J.B."/>
            <person name="Anantharaman K."/>
            <person name="Thomas B.C."/>
            <person name="Malmstrom R."/>
            <person name="Stieglmeier M."/>
            <person name="Klingl A."/>
            <person name="Woyke T."/>
            <person name="Ryan C.M."/>
            <person name="Banfield J.F."/>
        </authorList>
    </citation>
    <scope>NUCLEOTIDE SEQUENCE [LARGE SCALE GENOMIC DNA]</scope>
</reference>
<dbReference type="EMBL" id="PEWD01000095">
    <property type="protein sequence ID" value="PIU68180.1"/>
    <property type="molecule type" value="Genomic_DNA"/>
</dbReference>
<evidence type="ECO:0008006" key="5">
    <source>
        <dbReference type="Google" id="ProtNLM"/>
    </source>
</evidence>
<feature type="region of interest" description="Disordered" evidence="1">
    <location>
        <begin position="180"/>
        <end position="216"/>
    </location>
</feature>
<comment type="caution">
    <text evidence="3">The sequence shown here is derived from an EMBL/GenBank/DDBJ whole genome shotgun (WGS) entry which is preliminary data.</text>
</comment>
<organism evidence="3 4">
    <name type="scientific">candidate division WWE3 bacterium CG06_land_8_20_14_3_00_42_16</name>
    <dbReference type="NCBI Taxonomy" id="1975083"/>
    <lineage>
        <taxon>Bacteria</taxon>
        <taxon>Katanobacteria</taxon>
    </lineage>
</organism>
<dbReference type="AlphaFoldDB" id="A0A2M7ALN9"/>
<feature type="compositionally biased region" description="Basic and acidic residues" evidence="1">
    <location>
        <begin position="187"/>
        <end position="203"/>
    </location>
</feature>
<proteinExistence type="predicted"/>